<dbReference type="EMBL" id="UINC01001144">
    <property type="protein sequence ID" value="SUZ72108.1"/>
    <property type="molecule type" value="Genomic_DNA"/>
</dbReference>
<accession>A0A381PZM9</accession>
<reference evidence="1" key="1">
    <citation type="submission" date="2018-05" db="EMBL/GenBank/DDBJ databases">
        <authorList>
            <person name="Lanie J.A."/>
            <person name="Ng W.-L."/>
            <person name="Kazmierczak K.M."/>
            <person name="Andrzejewski T.M."/>
            <person name="Davidsen T.M."/>
            <person name="Wayne K.J."/>
            <person name="Tettelin H."/>
            <person name="Glass J.I."/>
            <person name="Rusch D."/>
            <person name="Podicherti R."/>
            <person name="Tsui H.-C.T."/>
            <person name="Winkler M.E."/>
        </authorList>
    </citation>
    <scope>NUCLEOTIDE SEQUENCE</scope>
</reference>
<name>A0A381PZM9_9ZZZZ</name>
<sequence>MNESVITAANWLGAILKLGKYLRLIRIGLKCDSIVLMDFVRVYLPHIFLQS</sequence>
<organism evidence="1">
    <name type="scientific">marine metagenome</name>
    <dbReference type="NCBI Taxonomy" id="408172"/>
    <lineage>
        <taxon>unclassified sequences</taxon>
        <taxon>metagenomes</taxon>
        <taxon>ecological metagenomes</taxon>
    </lineage>
</organism>
<proteinExistence type="predicted"/>
<protein>
    <submittedName>
        <fullName evidence="1">Uncharacterized protein</fullName>
    </submittedName>
</protein>
<dbReference type="AlphaFoldDB" id="A0A381PZM9"/>
<evidence type="ECO:0000313" key="1">
    <source>
        <dbReference type="EMBL" id="SUZ72108.1"/>
    </source>
</evidence>
<gene>
    <name evidence="1" type="ORF">METZ01_LOCUS24962</name>
</gene>